<keyword evidence="4" id="KW-1185">Reference proteome</keyword>
<sequence length="211" mass="22690">MPMRTATTTRVAALLAAAALTTGLAGCGGDSDSEPAAVTSTAANGDVYDAADVTFATDMIPHHAQAVQMVEMTRGRHLDPEVALLADEIRTAQVPEVEQMTDWLTAWDVDVPATSLDHANAEADGHHMQGMEGTEDMPGMMSADELDHLDAASGADFQRRWLEMMIEHHRGAVEMARTELADGHFPAATRLAKAIERSQQDQIERMQGLLG</sequence>
<dbReference type="PANTHER" id="PTHR36933:SF1">
    <property type="entry name" value="SLL0788 PROTEIN"/>
    <property type="match status" value="1"/>
</dbReference>
<dbReference type="InterPro" id="IPR005183">
    <property type="entry name" value="DUF305_CopM-like"/>
</dbReference>
<dbReference type="Gene3D" id="1.20.1260.10">
    <property type="match status" value="1"/>
</dbReference>
<protein>
    <submittedName>
        <fullName evidence="3">DUF305 domain-containing protein</fullName>
    </submittedName>
</protein>
<gene>
    <name evidence="3" type="ORF">GCM10009844_06200</name>
</gene>
<accession>A0ABP5KZ57</accession>
<dbReference type="Pfam" id="PF03713">
    <property type="entry name" value="DUF305"/>
    <property type="match status" value="1"/>
</dbReference>
<dbReference type="Proteomes" id="UP001501771">
    <property type="component" value="Unassembled WGS sequence"/>
</dbReference>
<keyword evidence="1" id="KW-0732">Signal</keyword>
<name>A0ABP5KZ57_9ACTN</name>
<proteinExistence type="predicted"/>
<evidence type="ECO:0000256" key="1">
    <source>
        <dbReference type="SAM" id="SignalP"/>
    </source>
</evidence>
<evidence type="ECO:0000313" key="3">
    <source>
        <dbReference type="EMBL" id="GAA2138323.1"/>
    </source>
</evidence>
<dbReference type="EMBL" id="BAAAQR010000001">
    <property type="protein sequence ID" value="GAA2138323.1"/>
    <property type="molecule type" value="Genomic_DNA"/>
</dbReference>
<dbReference type="PANTHER" id="PTHR36933">
    <property type="entry name" value="SLL0788 PROTEIN"/>
    <property type="match status" value="1"/>
</dbReference>
<evidence type="ECO:0000259" key="2">
    <source>
        <dbReference type="Pfam" id="PF03713"/>
    </source>
</evidence>
<evidence type="ECO:0000313" key="4">
    <source>
        <dbReference type="Proteomes" id="UP001501771"/>
    </source>
</evidence>
<dbReference type="PROSITE" id="PS51257">
    <property type="entry name" value="PROKAR_LIPOPROTEIN"/>
    <property type="match status" value="1"/>
</dbReference>
<organism evidence="3 4">
    <name type="scientific">Nocardioides koreensis</name>
    <dbReference type="NCBI Taxonomy" id="433651"/>
    <lineage>
        <taxon>Bacteria</taxon>
        <taxon>Bacillati</taxon>
        <taxon>Actinomycetota</taxon>
        <taxon>Actinomycetes</taxon>
        <taxon>Propionibacteriales</taxon>
        <taxon>Nocardioidaceae</taxon>
        <taxon>Nocardioides</taxon>
    </lineage>
</organism>
<feature type="domain" description="DUF305" evidence="2">
    <location>
        <begin position="52"/>
        <end position="210"/>
    </location>
</feature>
<comment type="caution">
    <text evidence="3">The sequence shown here is derived from an EMBL/GenBank/DDBJ whole genome shotgun (WGS) entry which is preliminary data.</text>
</comment>
<dbReference type="InterPro" id="IPR012347">
    <property type="entry name" value="Ferritin-like"/>
</dbReference>
<feature type="chain" id="PRO_5045746609" evidence="1">
    <location>
        <begin position="28"/>
        <end position="211"/>
    </location>
</feature>
<reference evidence="4" key="1">
    <citation type="journal article" date="2019" name="Int. J. Syst. Evol. Microbiol.">
        <title>The Global Catalogue of Microorganisms (GCM) 10K type strain sequencing project: providing services to taxonomists for standard genome sequencing and annotation.</title>
        <authorList>
            <consortium name="The Broad Institute Genomics Platform"/>
            <consortium name="The Broad Institute Genome Sequencing Center for Infectious Disease"/>
            <person name="Wu L."/>
            <person name="Ma J."/>
        </authorList>
    </citation>
    <scope>NUCLEOTIDE SEQUENCE [LARGE SCALE GENOMIC DNA]</scope>
    <source>
        <strain evidence="4">JCM 16022</strain>
    </source>
</reference>
<feature type="signal peptide" evidence="1">
    <location>
        <begin position="1"/>
        <end position="27"/>
    </location>
</feature>